<proteinExistence type="predicted"/>
<reference evidence="3" key="1">
    <citation type="journal article" date="2019" name="Int. J. Syst. Evol. Microbiol.">
        <title>The Global Catalogue of Microorganisms (GCM) 10K type strain sequencing project: providing services to taxonomists for standard genome sequencing and annotation.</title>
        <authorList>
            <consortium name="The Broad Institute Genomics Platform"/>
            <consortium name="The Broad Institute Genome Sequencing Center for Infectious Disease"/>
            <person name="Wu L."/>
            <person name="Ma J."/>
        </authorList>
    </citation>
    <scope>NUCLEOTIDE SEQUENCE [LARGE SCALE GENOMIC DNA]</scope>
    <source>
        <strain evidence="3">CECT 7131</strain>
    </source>
</reference>
<dbReference type="InterPro" id="IPR029063">
    <property type="entry name" value="SAM-dependent_MTases_sf"/>
</dbReference>
<protein>
    <submittedName>
        <fullName evidence="2">FkbM family methyltransferase</fullName>
    </submittedName>
</protein>
<dbReference type="Pfam" id="PF05050">
    <property type="entry name" value="Methyltransf_21"/>
    <property type="match status" value="1"/>
</dbReference>
<evidence type="ECO:0000313" key="2">
    <source>
        <dbReference type="EMBL" id="MDN3566427.1"/>
    </source>
</evidence>
<dbReference type="RefSeq" id="WP_290318351.1">
    <property type="nucleotide sequence ID" value="NZ_JAUFPN010000173.1"/>
</dbReference>
<dbReference type="Gene3D" id="3.40.50.150">
    <property type="entry name" value="Vaccinia Virus protein VP39"/>
    <property type="match status" value="1"/>
</dbReference>
<dbReference type="GO" id="GO:0008168">
    <property type="term" value="F:methyltransferase activity"/>
    <property type="evidence" value="ECO:0007669"/>
    <property type="project" value="UniProtKB-KW"/>
</dbReference>
<comment type="caution">
    <text evidence="2">The sequence shown here is derived from an EMBL/GenBank/DDBJ whole genome shotgun (WGS) entry which is preliminary data.</text>
</comment>
<dbReference type="PANTHER" id="PTHR34203">
    <property type="entry name" value="METHYLTRANSFERASE, FKBM FAMILY PROTEIN"/>
    <property type="match status" value="1"/>
</dbReference>
<dbReference type="EMBL" id="JAUFPN010000173">
    <property type="protein sequence ID" value="MDN3566427.1"/>
    <property type="molecule type" value="Genomic_DNA"/>
</dbReference>
<keyword evidence="2" id="KW-0808">Transferase</keyword>
<organism evidence="2 3">
    <name type="scientific">Paeniroseomonas aquatica</name>
    <dbReference type="NCBI Taxonomy" id="373043"/>
    <lineage>
        <taxon>Bacteria</taxon>
        <taxon>Pseudomonadati</taxon>
        <taxon>Pseudomonadota</taxon>
        <taxon>Alphaproteobacteria</taxon>
        <taxon>Acetobacterales</taxon>
        <taxon>Acetobacteraceae</taxon>
        <taxon>Paeniroseomonas</taxon>
    </lineage>
</organism>
<dbReference type="InterPro" id="IPR006342">
    <property type="entry name" value="FkbM_mtfrase"/>
</dbReference>
<feature type="domain" description="Methyltransferase FkbM" evidence="1">
    <location>
        <begin position="81"/>
        <end position="254"/>
    </location>
</feature>
<gene>
    <name evidence="2" type="ORF">QWZ14_18805</name>
</gene>
<keyword evidence="3" id="KW-1185">Reference proteome</keyword>
<sequence length="286" mass="30821">MLLTTLVPEASGFPDPWAKPGLQGVYVGDGVMLTRNWLDQLMYVSSTDLIVTPHLLNLGYCEPHLTKVLMSLLQPGQVFVDIGANVGYYSVLGGRAVHPGGTVHAFEPNPAIHRLLADNLEVNGFAPSAIPHRLALSDRAGTAPLLVFEGRTAAATLRPVSAAYAEAFGARTGRTTHAVAVETVRLDDVLAAVPEVHLIKLDAEGHEPAILRGGTELLRRSPAVKLLMEFVPFHYARDEALDHLGLLRDLGFRLYRIEADGGIAEHTDAELLGFDFSDIMALRPGG</sequence>
<evidence type="ECO:0000313" key="3">
    <source>
        <dbReference type="Proteomes" id="UP001529369"/>
    </source>
</evidence>
<dbReference type="GO" id="GO:0032259">
    <property type="term" value="P:methylation"/>
    <property type="evidence" value="ECO:0007669"/>
    <property type="project" value="UniProtKB-KW"/>
</dbReference>
<evidence type="ECO:0000259" key="1">
    <source>
        <dbReference type="Pfam" id="PF05050"/>
    </source>
</evidence>
<dbReference type="InterPro" id="IPR052514">
    <property type="entry name" value="SAM-dependent_MTase"/>
</dbReference>
<dbReference type="NCBIfam" id="TIGR01444">
    <property type="entry name" value="fkbM_fam"/>
    <property type="match status" value="1"/>
</dbReference>
<name>A0ABT8A9I1_9PROT</name>
<keyword evidence="2" id="KW-0489">Methyltransferase</keyword>
<dbReference type="SUPFAM" id="SSF53335">
    <property type="entry name" value="S-adenosyl-L-methionine-dependent methyltransferases"/>
    <property type="match status" value="1"/>
</dbReference>
<dbReference type="Proteomes" id="UP001529369">
    <property type="component" value="Unassembled WGS sequence"/>
</dbReference>
<dbReference type="PANTHER" id="PTHR34203:SF15">
    <property type="entry name" value="SLL1173 PROTEIN"/>
    <property type="match status" value="1"/>
</dbReference>
<accession>A0ABT8A9I1</accession>